<protein>
    <submittedName>
        <fullName evidence="2">ATP-binding protein</fullName>
    </submittedName>
</protein>
<dbReference type="InterPro" id="IPR036890">
    <property type="entry name" value="HATPase_C_sf"/>
</dbReference>
<keyword evidence="3" id="KW-1185">Reference proteome</keyword>
<accession>A0A926HNL3</accession>
<reference evidence="2" key="1">
    <citation type="submission" date="2020-08" db="EMBL/GenBank/DDBJ databases">
        <title>Genome public.</title>
        <authorList>
            <person name="Liu C."/>
            <person name="Sun Q."/>
        </authorList>
    </citation>
    <scope>NUCLEOTIDE SEQUENCE</scope>
    <source>
        <strain evidence="2">NSJ-53</strain>
    </source>
</reference>
<evidence type="ECO:0000313" key="2">
    <source>
        <dbReference type="EMBL" id="MBC8530734.1"/>
    </source>
</evidence>
<evidence type="ECO:0000313" key="3">
    <source>
        <dbReference type="Proteomes" id="UP000623172"/>
    </source>
</evidence>
<dbReference type="InterPro" id="IPR003594">
    <property type="entry name" value="HATPase_dom"/>
</dbReference>
<dbReference type="Gene3D" id="3.30.565.10">
    <property type="entry name" value="Histidine kinase-like ATPase, C-terminal domain"/>
    <property type="match status" value="1"/>
</dbReference>
<sequence length="140" mass="15086">MEENVFTEVHQVKAGDFASAGEASSHFKRVLKQLGIDGDLVRRASIMSYEAELNLVIHSEGGELKLEVSPEHVRIISEDVGPGIEDIDLAMTAGYSTAPDSVRMMGFGAGMGLCNMERCADDFQISSSKAGTKISMTMNL</sequence>
<organism evidence="2 3">
    <name type="scientific">Gehongia tenuis</name>
    <dbReference type="NCBI Taxonomy" id="2763655"/>
    <lineage>
        <taxon>Bacteria</taxon>
        <taxon>Bacillati</taxon>
        <taxon>Bacillota</taxon>
        <taxon>Clostridia</taxon>
        <taxon>Christensenellales</taxon>
        <taxon>Christensenellaceae</taxon>
        <taxon>Gehongia</taxon>
    </lineage>
</organism>
<dbReference type="Pfam" id="PF02518">
    <property type="entry name" value="HATPase_c"/>
    <property type="match status" value="1"/>
</dbReference>
<keyword evidence="2" id="KW-0547">Nucleotide-binding</keyword>
<dbReference type="GO" id="GO:0005524">
    <property type="term" value="F:ATP binding"/>
    <property type="evidence" value="ECO:0007669"/>
    <property type="project" value="UniProtKB-KW"/>
</dbReference>
<evidence type="ECO:0000259" key="1">
    <source>
        <dbReference type="Pfam" id="PF02518"/>
    </source>
</evidence>
<gene>
    <name evidence="2" type="ORF">H8696_02610</name>
</gene>
<dbReference type="RefSeq" id="WP_249314704.1">
    <property type="nucleotide sequence ID" value="NZ_JACRSR010000001.1"/>
</dbReference>
<dbReference type="SUPFAM" id="SSF55874">
    <property type="entry name" value="ATPase domain of HSP90 chaperone/DNA topoisomerase II/histidine kinase"/>
    <property type="match status" value="1"/>
</dbReference>
<comment type="caution">
    <text evidence="2">The sequence shown here is derived from an EMBL/GenBank/DDBJ whole genome shotgun (WGS) entry which is preliminary data.</text>
</comment>
<keyword evidence="2" id="KW-0067">ATP-binding</keyword>
<proteinExistence type="predicted"/>
<dbReference type="EMBL" id="JACRSR010000001">
    <property type="protein sequence ID" value="MBC8530734.1"/>
    <property type="molecule type" value="Genomic_DNA"/>
</dbReference>
<name>A0A926HNL3_9FIRM</name>
<dbReference type="Proteomes" id="UP000623172">
    <property type="component" value="Unassembled WGS sequence"/>
</dbReference>
<dbReference type="AlphaFoldDB" id="A0A926HNL3"/>
<feature type="domain" description="Histidine kinase/HSP90-like ATPase" evidence="1">
    <location>
        <begin position="53"/>
        <end position="138"/>
    </location>
</feature>